<protein>
    <recommendedName>
        <fullName evidence="4">Lipoprotein</fullName>
    </recommendedName>
</protein>
<evidence type="ECO:0000313" key="2">
    <source>
        <dbReference type="EMBL" id="GGS37561.1"/>
    </source>
</evidence>
<comment type="caution">
    <text evidence="2">The sequence shown here is derived from an EMBL/GenBank/DDBJ whole genome shotgun (WGS) entry which is preliminary data.</text>
</comment>
<dbReference type="RefSeq" id="WP_189103292.1">
    <property type="nucleotide sequence ID" value="NZ_BMQO01000021.1"/>
</dbReference>
<keyword evidence="1" id="KW-0732">Signal</keyword>
<name>A0ABQ2SUY5_9DEIO</name>
<proteinExistence type="predicted"/>
<dbReference type="Proteomes" id="UP000620633">
    <property type="component" value="Unassembled WGS sequence"/>
</dbReference>
<organism evidence="2 3">
    <name type="scientific">Deinococcus knuensis</name>
    <dbReference type="NCBI Taxonomy" id="1837380"/>
    <lineage>
        <taxon>Bacteria</taxon>
        <taxon>Thermotogati</taxon>
        <taxon>Deinococcota</taxon>
        <taxon>Deinococci</taxon>
        <taxon>Deinococcales</taxon>
        <taxon>Deinococcaceae</taxon>
        <taxon>Deinococcus</taxon>
    </lineage>
</organism>
<gene>
    <name evidence="2" type="ORF">GCM10008961_31410</name>
</gene>
<dbReference type="EMBL" id="BMQO01000021">
    <property type="protein sequence ID" value="GGS37561.1"/>
    <property type="molecule type" value="Genomic_DNA"/>
</dbReference>
<dbReference type="PROSITE" id="PS51257">
    <property type="entry name" value="PROKAR_LIPOPROTEIN"/>
    <property type="match status" value="1"/>
</dbReference>
<feature type="signal peptide" evidence="1">
    <location>
        <begin position="1"/>
        <end position="18"/>
    </location>
</feature>
<evidence type="ECO:0000313" key="3">
    <source>
        <dbReference type="Proteomes" id="UP000620633"/>
    </source>
</evidence>
<feature type="chain" id="PRO_5046458399" description="Lipoprotein" evidence="1">
    <location>
        <begin position="19"/>
        <end position="174"/>
    </location>
</feature>
<evidence type="ECO:0000256" key="1">
    <source>
        <dbReference type="SAM" id="SignalP"/>
    </source>
</evidence>
<sequence>MRSFILALLVTLSGCASARSGLLGQPYIPGNTLKSSFCRAAHCPDVKPVLNGDKFADASELFRVYTYPLNLSGGIILAELLARVRPDGQLDVLNFEFLVPIRQGIQVAGPILTDWLRLAGLPVTAAQPCLRVLDRSSHATLTNLPDHVLGSCTAENGRPGYRIIRFTVTLKDTL</sequence>
<evidence type="ECO:0008006" key="4">
    <source>
        <dbReference type="Google" id="ProtNLM"/>
    </source>
</evidence>
<reference evidence="3" key="1">
    <citation type="journal article" date="2019" name="Int. J. Syst. Evol. Microbiol.">
        <title>The Global Catalogue of Microorganisms (GCM) 10K type strain sequencing project: providing services to taxonomists for standard genome sequencing and annotation.</title>
        <authorList>
            <consortium name="The Broad Institute Genomics Platform"/>
            <consortium name="The Broad Institute Genome Sequencing Center for Infectious Disease"/>
            <person name="Wu L."/>
            <person name="Ma J."/>
        </authorList>
    </citation>
    <scope>NUCLEOTIDE SEQUENCE [LARGE SCALE GENOMIC DNA]</scope>
    <source>
        <strain evidence="3">JCM 31406</strain>
    </source>
</reference>
<keyword evidence="3" id="KW-1185">Reference proteome</keyword>
<accession>A0ABQ2SUY5</accession>